<comment type="cofactor">
    <cofactor evidence="8">
        <name>FAD</name>
        <dbReference type="ChEBI" id="CHEBI:57692"/>
    </cofactor>
    <text evidence="8">Binds 1 FAD per subunit.</text>
</comment>
<evidence type="ECO:0000256" key="4">
    <source>
        <dbReference type="ARBA" id="ARBA00022857"/>
    </source>
</evidence>
<dbReference type="STRING" id="585531.HMPREF0063_12598"/>
<dbReference type="PROSITE" id="PS00076">
    <property type="entry name" value="PYRIDINE_REDOX_1"/>
    <property type="match status" value="1"/>
</dbReference>
<keyword evidence="4" id="KW-0521">NADP</keyword>
<evidence type="ECO:0000256" key="3">
    <source>
        <dbReference type="ARBA" id="ARBA00022827"/>
    </source>
</evidence>
<dbReference type="PRINTS" id="PR00368">
    <property type="entry name" value="FADPNR"/>
</dbReference>
<dbReference type="Proteomes" id="UP000003111">
    <property type="component" value="Unassembled WGS sequence"/>
</dbReference>
<dbReference type="InterPro" id="IPR016156">
    <property type="entry name" value="FAD/NAD-linked_Rdtase_dimer_sf"/>
</dbReference>
<keyword evidence="14" id="KW-1185">Reference proteome</keyword>
<name>E2SEY9_9ACTN</name>
<dbReference type="Gene3D" id="3.50.50.60">
    <property type="entry name" value="FAD/NAD(P)-binding domain"/>
    <property type="match status" value="2"/>
</dbReference>
<dbReference type="EMBL" id="ACLF03000010">
    <property type="protein sequence ID" value="EFQ82233.1"/>
    <property type="molecule type" value="Genomic_DNA"/>
</dbReference>
<dbReference type="SUPFAM" id="SSF55424">
    <property type="entry name" value="FAD/NAD-linked reductases, dimerisation (C-terminal) domain"/>
    <property type="match status" value="1"/>
</dbReference>
<comment type="caution">
    <text evidence="13">The sequence shown here is derived from an EMBL/GenBank/DDBJ whole genome shotgun (WGS) entry which is preliminary data.</text>
</comment>
<dbReference type="InterPro" id="IPR004099">
    <property type="entry name" value="Pyr_nucl-diS_OxRdtase_dimer"/>
</dbReference>
<evidence type="ECO:0000256" key="6">
    <source>
        <dbReference type="ARBA" id="ARBA00023157"/>
    </source>
</evidence>
<evidence type="ECO:0000313" key="13">
    <source>
        <dbReference type="EMBL" id="EFQ82233.1"/>
    </source>
</evidence>
<dbReference type="SUPFAM" id="SSF51905">
    <property type="entry name" value="FAD/NAD(P)-binding domain"/>
    <property type="match status" value="1"/>
</dbReference>
<gene>
    <name evidence="13" type="ORF">HMPREF0063_12598</name>
</gene>
<evidence type="ECO:0000259" key="11">
    <source>
        <dbReference type="Pfam" id="PF02852"/>
    </source>
</evidence>
<dbReference type="GO" id="GO:0050660">
    <property type="term" value="F:flavin adenine dinucleotide binding"/>
    <property type="evidence" value="ECO:0007669"/>
    <property type="project" value="TreeGrafter"/>
</dbReference>
<keyword evidence="3 8" id="KW-0274">FAD</keyword>
<dbReference type="PRINTS" id="PR00411">
    <property type="entry name" value="PNDRDTASEI"/>
</dbReference>
<keyword evidence="8" id="KW-0520">NAD</keyword>
<dbReference type="InterPro" id="IPR023753">
    <property type="entry name" value="FAD/NAD-binding_dom"/>
</dbReference>
<evidence type="ECO:0000256" key="9">
    <source>
        <dbReference type="PIRSR" id="PIRSR000350-4"/>
    </source>
</evidence>
<keyword evidence="6" id="KW-1015">Disulfide bond</keyword>
<dbReference type="InterPro" id="IPR001100">
    <property type="entry name" value="Pyr_nuc-diS_OxRdtase"/>
</dbReference>
<accession>E2SEY9</accession>
<dbReference type="eggNOG" id="COG1249">
    <property type="taxonomic scope" value="Bacteria"/>
</dbReference>
<feature type="domain" description="FAD/NAD(P)-binding" evidence="12">
    <location>
        <begin position="21"/>
        <end position="313"/>
    </location>
</feature>
<keyword evidence="7 10" id="KW-0676">Redox-active center</keyword>
<dbReference type="InterPro" id="IPR036188">
    <property type="entry name" value="FAD/NAD-bd_sf"/>
</dbReference>
<dbReference type="Gene3D" id="3.30.390.30">
    <property type="match status" value="1"/>
</dbReference>
<keyword evidence="8" id="KW-0547">Nucleotide-binding</keyword>
<feature type="disulfide bond" description="Redox-active" evidence="9">
    <location>
        <begin position="57"/>
        <end position="62"/>
    </location>
</feature>
<feature type="binding site" evidence="8">
    <location>
        <position position="66"/>
    </location>
    <ligand>
        <name>FAD</name>
        <dbReference type="ChEBI" id="CHEBI:57692"/>
    </ligand>
</feature>
<evidence type="ECO:0000313" key="14">
    <source>
        <dbReference type="Proteomes" id="UP000003111"/>
    </source>
</evidence>
<evidence type="ECO:0000256" key="8">
    <source>
        <dbReference type="PIRSR" id="PIRSR000350-3"/>
    </source>
</evidence>
<feature type="binding site" evidence="8">
    <location>
        <position position="257"/>
    </location>
    <ligand>
        <name>NAD(+)</name>
        <dbReference type="ChEBI" id="CHEBI:57540"/>
    </ligand>
</feature>
<dbReference type="PANTHER" id="PTHR43014">
    <property type="entry name" value="MERCURIC REDUCTASE"/>
    <property type="match status" value="1"/>
</dbReference>
<evidence type="ECO:0000256" key="5">
    <source>
        <dbReference type="ARBA" id="ARBA00023002"/>
    </source>
</evidence>
<feature type="binding site" evidence="8">
    <location>
        <begin position="137"/>
        <end position="139"/>
    </location>
    <ligand>
        <name>FAD</name>
        <dbReference type="ChEBI" id="CHEBI:57692"/>
    </ligand>
</feature>
<feature type="binding site" evidence="8">
    <location>
        <position position="197"/>
    </location>
    <ligand>
        <name>NAD(+)</name>
        <dbReference type="ChEBI" id="CHEBI:57540"/>
    </ligand>
</feature>
<reference evidence="13" key="1">
    <citation type="submission" date="2010-08" db="EMBL/GenBank/DDBJ databases">
        <authorList>
            <person name="Muzny D."/>
            <person name="Qin X."/>
            <person name="Buhay C."/>
            <person name="Dugan-Rocha S."/>
            <person name="Ding Y."/>
            <person name="Chen G."/>
            <person name="Hawes A."/>
            <person name="Holder M."/>
            <person name="Jhangiani S."/>
            <person name="Johnson A."/>
            <person name="Khan Z."/>
            <person name="Li Z."/>
            <person name="Liu W."/>
            <person name="Liu X."/>
            <person name="Perez L."/>
            <person name="Shen H."/>
            <person name="Wang Q."/>
            <person name="Watt J."/>
            <person name="Xi L."/>
            <person name="Xin Y."/>
            <person name="Zhou J."/>
            <person name="Deng J."/>
            <person name="Jiang H."/>
            <person name="Liu Y."/>
            <person name="Qu J."/>
            <person name="Song X.-Z."/>
            <person name="Zhang L."/>
            <person name="Villasana D."/>
            <person name="Johnson A."/>
            <person name="Liu J."/>
            <person name="Liyanage D."/>
            <person name="Lorensuhewa L."/>
            <person name="Robinson T."/>
            <person name="Song A."/>
            <person name="Song B.-B."/>
            <person name="Dinh H."/>
            <person name="Thornton R."/>
            <person name="Coyle M."/>
            <person name="Francisco L."/>
            <person name="Jackson L."/>
            <person name="Javaid M."/>
            <person name="Korchina V."/>
            <person name="Kovar C."/>
            <person name="Mata R."/>
            <person name="Mathew T."/>
            <person name="Ngo R."/>
            <person name="Nguyen L."/>
            <person name="Nguyen N."/>
            <person name="Okwuonu G."/>
            <person name="Ongeri F."/>
            <person name="Pham C."/>
            <person name="Simmons D."/>
            <person name="Wilczek-Boney K."/>
            <person name="Hale W."/>
            <person name="Jakkamsetti A."/>
            <person name="Pham P."/>
            <person name="Ruth R."/>
            <person name="San Lucas F."/>
            <person name="Warren J."/>
            <person name="Zhang J."/>
            <person name="Zhao Z."/>
            <person name="Zhou C."/>
            <person name="Zhu D."/>
            <person name="Lee S."/>
            <person name="Bess C."/>
            <person name="Blankenburg K."/>
            <person name="Forbes L."/>
            <person name="Fu Q."/>
            <person name="Gubbala S."/>
            <person name="Hirani K."/>
            <person name="Jayaseelan J.C."/>
            <person name="Lara F."/>
            <person name="Munidasa M."/>
            <person name="Palculict T."/>
            <person name="Patil S."/>
            <person name="Pu L.-L."/>
            <person name="Saada N."/>
            <person name="Tang L."/>
            <person name="Weissenberger G."/>
            <person name="Zhu Y."/>
            <person name="Hemphill L."/>
            <person name="Shang Y."/>
            <person name="Youmans B."/>
            <person name="Ayvaz T."/>
            <person name="Ross M."/>
            <person name="Santibanez J."/>
            <person name="Aqrawi P."/>
            <person name="Gross S."/>
            <person name="Joshi V."/>
            <person name="Fowler G."/>
            <person name="Nazareth L."/>
            <person name="Reid J."/>
            <person name="Worley K."/>
            <person name="Petrosino J."/>
            <person name="Highlander S."/>
            <person name="Gibbs R."/>
        </authorList>
    </citation>
    <scope>NUCLEOTIDE SEQUENCE [LARGE SCALE GENOMIC DNA]</scope>
    <source>
        <strain evidence="13">DSM 15272</strain>
    </source>
</reference>
<evidence type="ECO:0000256" key="1">
    <source>
        <dbReference type="ARBA" id="ARBA00007532"/>
    </source>
</evidence>
<dbReference type="GO" id="GO:0016668">
    <property type="term" value="F:oxidoreductase activity, acting on a sulfur group of donors, NAD(P) as acceptor"/>
    <property type="evidence" value="ECO:0007669"/>
    <property type="project" value="InterPro"/>
</dbReference>
<protein>
    <submittedName>
        <fullName evidence="13">Pyridine nucleotide-disulfide oxidoreductase</fullName>
    </submittedName>
</protein>
<evidence type="ECO:0000256" key="7">
    <source>
        <dbReference type="ARBA" id="ARBA00023284"/>
    </source>
</evidence>
<feature type="binding site" evidence="8">
    <location>
        <begin position="174"/>
        <end position="181"/>
    </location>
    <ligand>
        <name>NAD(+)</name>
        <dbReference type="ChEBI" id="CHEBI:57540"/>
    </ligand>
</feature>
<evidence type="ECO:0000259" key="12">
    <source>
        <dbReference type="Pfam" id="PF07992"/>
    </source>
</evidence>
<dbReference type="Pfam" id="PF02852">
    <property type="entry name" value="Pyr_redox_dim"/>
    <property type="match status" value="1"/>
</dbReference>
<dbReference type="Pfam" id="PF07992">
    <property type="entry name" value="Pyr_redox_2"/>
    <property type="match status" value="1"/>
</dbReference>
<organism evidence="13 14">
    <name type="scientific">Aeromicrobium marinum DSM 15272</name>
    <dbReference type="NCBI Taxonomy" id="585531"/>
    <lineage>
        <taxon>Bacteria</taxon>
        <taxon>Bacillati</taxon>
        <taxon>Actinomycetota</taxon>
        <taxon>Actinomycetes</taxon>
        <taxon>Propionibacteriales</taxon>
        <taxon>Nocardioidaceae</taxon>
        <taxon>Aeromicrobium</taxon>
    </lineage>
</organism>
<sequence>MTTPIDWASDDLTPPPSGRWDLVVVGGGTAGIVAAKTAARFGADVLLVERHRTGGDCLWTGCVPSKSLLAQAHEGADFAAAMAHVHRAVETIEPVDSPADLRAHGVRVWHGTARFTGPGSLDLDGTTVGFVRAVVATGSSPVVPPIDGLDSVTVLTSDTVWDLTTRPDRLLVVGGGPIGCELGQAMRRLGADVTIVEAGERILPREDADAAEIITATLRADGVRVLTSTSLERVTDGRALLSDGREVPVDAVLMAVGRRPGTAGLGLEAAGVATTEHGHVQVDDRLRTTNRRVWAAGDVSGHPALTHVAGVHGSTAATNAVLGLRRAAETTVVPRVTYTSPEVAAFGEGGTLRPGLRSRTIDHHEVDRAVTDGTTAGFSRLVLDRRGRVVGATVVGPRAGESLAEVLLAARHGLRARDIAASMHPYPTHGDGVWKAALEDLQDQLASARVQRVIGWVRRLRRRWS</sequence>
<keyword evidence="5 10" id="KW-0560">Oxidoreductase</keyword>
<comment type="similarity">
    <text evidence="1 10">Belongs to the class-I pyridine nucleotide-disulfide oxidoreductase family.</text>
</comment>
<proteinExistence type="inferred from homology"/>
<dbReference type="PANTHER" id="PTHR43014:SF2">
    <property type="entry name" value="MERCURIC REDUCTASE"/>
    <property type="match status" value="1"/>
</dbReference>
<dbReference type="HOGENOM" id="CLU_016755_1_1_11"/>
<dbReference type="PIRSF" id="PIRSF000350">
    <property type="entry name" value="Mercury_reductase_MerA"/>
    <property type="match status" value="1"/>
</dbReference>
<feature type="binding site" evidence="8">
    <location>
        <position position="298"/>
    </location>
    <ligand>
        <name>FAD</name>
        <dbReference type="ChEBI" id="CHEBI:57692"/>
    </ligand>
</feature>
<evidence type="ECO:0000256" key="2">
    <source>
        <dbReference type="ARBA" id="ARBA00022630"/>
    </source>
</evidence>
<evidence type="ECO:0000256" key="10">
    <source>
        <dbReference type="RuleBase" id="RU003691"/>
    </source>
</evidence>
<dbReference type="RefSeq" id="WP_007079596.1">
    <property type="nucleotide sequence ID" value="NZ_CM001024.1"/>
</dbReference>
<keyword evidence="2 10" id="KW-0285">Flavoprotein</keyword>
<dbReference type="AlphaFoldDB" id="E2SEY9"/>
<dbReference type="GO" id="GO:0003955">
    <property type="term" value="F:NAD(P)H dehydrogenase (quinone) activity"/>
    <property type="evidence" value="ECO:0007669"/>
    <property type="project" value="TreeGrafter"/>
</dbReference>
<dbReference type="InterPro" id="IPR012999">
    <property type="entry name" value="Pyr_OxRdtase_I_AS"/>
</dbReference>
<feature type="domain" description="Pyridine nucleotide-disulphide oxidoreductase dimerisation" evidence="11">
    <location>
        <begin position="333"/>
        <end position="436"/>
    </location>
</feature>